<evidence type="ECO:0000313" key="1">
    <source>
        <dbReference type="EMBL" id="QQG44971.1"/>
    </source>
</evidence>
<sequence length="74" mass="8392">MQVEITCPWFVESVEAMITFIQQAIEKARGPEVGGKYTPERLGKCAFLKEVIGGRLLEPDEYITIHRAVPDKEQ</sequence>
<proteinExistence type="predicted"/>
<organism evidence="1 2">
    <name type="scientific">Candidatus Sungiibacteriota bacterium</name>
    <dbReference type="NCBI Taxonomy" id="2750080"/>
    <lineage>
        <taxon>Bacteria</taxon>
        <taxon>Candidatus Sungiibacteriota</taxon>
    </lineage>
</organism>
<name>A0A7T5UQA2_9BACT</name>
<reference evidence="1 2" key="1">
    <citation type="submission" date="2020-07" db="EMBL/GenBank/DDBJ databases">
        <title>Huge and variable diversity of episymbiotic CPR bacteria and DPANN archaea in groundwater ecosystems.</title>
        <authorList>
            <person name="He C.Y."/>
            <person name="Keren R."/>
            <person name="Whittaker M."/>
            <person name="Farag I.F."/>
            <person name="Doudna J."/>
            <person name="Cate J.H.D."/>
            <person name="Banfield J.F."/>
        </authorList>
    </citation>
    <scope>NUCLEOTIDE SEQUENCE [LARGE SCALE GENOMIC DNA]</scope>
    <source>
        <strain evidence="1">NC_groundwater_541_Ag_S-0.1um_46_50</strain>
    </source>
</reference>
<protein>
    <submittedName>
        <fullName evidence="1">Uncharacterized protein</fullName>
    </submittedName>
</protein>
<accession>A0A7T5UQA2</accession>
<dbReference type="Proteomes" id="UP000595618">
    <property type="component" value="Chromosome"/>
</dbReference>
<gene>
    <name evidence="1" type="ORF">HYW89_03125</name>
</gene>
<dbReference type="EMBL" id="CP066690">
    <property type="protein sequence ID" value="QQG44971.1"/>
    <property type="molecule type" value="Genomic_DNA"/>
</dbReference>
<dbReference type="AlphaFoldDB" id="A0A7T5UQA2"/>
<evidence type="ECO:0000313" key="2">
    <source>
        <dbReference type="Proteomes" id="UP000595618"/>
    </source>
</evidence>